<feature type="non-terminal residue" evidence="1">
    <location>
        <position position="1"/>
    </location>
</feature>
<protein>
    <submittedName>
        <fullName evidence="1">Uncharacterized protein</fullName>
    </submittedName>
</protein>
<gene>
    <name evidence="1" type="ORF">S12H4_10780</name>
</gene>
<name>X1QBR1_9ZZZZ</name>
<dbReference type="AlphaFoldDB" id="X1QBR1"/>
<organism evidence="1">
    <name type="scientific">marine sediment metagenome</name>
    <dbReference type="NCBI Taxonomy" id="412755"/>
    <lineage>
        <taxon>unclassified sequences</taxon>
        <taxon>metagenomes</taxon>
        <taxon>ecological metagenomes</taxon>
    </lineage>
</organism>
<comment type="caution">
    <text evidence="1">The sequence shown here is derived from an EMBL/GenBank/DDBJ whole genome shotgun (WGS) entry which is preliminary data.</text>
</comment>
<proteinExistence type="predicted"/>
<sequence length="103" mass="11614">AEVFYLYETTPLKTTPLQLNKAHGNQSAPRLSELKTGLQDLAPQNERKAESARFWLISLTKALKSVYAITEMTTRWFAITLTEAEHLFYCSHTTTTVLHGGKS</sequence>
<accession>X1QBR1</accession>
<dbReference type="EMBL" id="BARW01004688">
    <property type="protein sequence ID" value="GAI65663.1"/>
    <property type="molecule type" value="Genomic_DNA"/>
</dbReference>
<evidence type="ECO:0000313" key="1">
    <source>
        <dbReference type="EMBL" id="GAI65663.1"/>
    </source>
</evidence>
<reference evidence="1" key="1">
    <citation type="journal article" date="2014" name="Front. Microbiol.">
        <title>High frequency of phylogenetically diverse reductive dehalogenase-homologous genes in deep subseafloor sedimentary metagenomes.</title>
        <authorList>
            <person name="Kawai M."/>
            <person name="Futagami T."/>
            <person name="Toyoda A."/>
            <person name="Takaki Y."/>
            <person name="Nishi S."/>
            <person name="Hori S."/>
            <person name="Arai W."/>
            <person name="Tsubouchi T."/>
            <person name="Morono Y."/>
            <person name="Uchiyama I."/>
            <person name="Ito T."/>
            <person name="Fujiyama A."/>
            <person name="Inagaki F."/>
            <person name="Takami H."/>
        </authorList>
    </citation>
    <scope>NUCLEOTIDE SEQUENCE</scope>
    <source>
        <strain evidence="1">Expedition CK06-06</strain>
    </source>
</reference>